<comment type="caution">
    <text evidence="4">The sequence shown here is derived from an EMBL/GenBank/DDBJ whole genome shotgun (WGS) entry which is preliminary data.</text>
</comment>
<dbReference type="Gene3D" id="3.40.630.30">
    <property type="match status" value="1"/>
</dbReference>
<evidence type="ECO:0000313" key="5">
    <source>
        <dbReference type="Proteomes" id="UP000517916"/>
    </source>
</evidence>
<dbReference type="PANTHER" id="PTHR43877">
    <property type="entry name" value="AMINOALKYLPHOSPHONATE N-ACETYLTRANSFERASE-RELATED-RELATED"/>
    <property type="match status" value="1"/>
</dbReference>
<gene>
    <name evidence="4" type="ORF">BC739_003213</name>
</gene>
<reference evidence="4 5" key="1">
    <citation type="submission" date="2020-08" db="EMBL/GenBank/DDBJ databases">
        <title>Genomic Encyclopedia of Archaeal and Bacterial Type Strains, Phase II (KMG-II): from individual species to whole genera.</title>
        <authorList>
            <person name="Goeker M."/>
        </authorList>
    </citation>
    <scope>NUCLEOTIDE SEQUENCE [LARGE SCALE GENOMIC DNA]</scope>
    <source>
        <strain evidence="4 5">DSM 43850</strain>
    </source>
</reference>
<dbReference type="PANTHER" id="PTHR43877:SF2">
    <property type="entry name" value="AMINOALKYLPHOSPHONATE N-ACETYLTRANSFERASE-RELATED"/>
    <property type="match status" value="1"/>
</dbReference>
<sequence length="149" mass="16405">MTFTEVGIDHPDAVVLTEQVQQEYVRRYGSADSTPMDAAQFRAPHGVFLVGYLDLLPVVCGGWRVHGEHEAEVKRMYVAPSARGRGLARALLAELERTARAAGRRRLVLETGIAQPEAIGLYTSSGYTAVPGFGVYKDYPESRYFGKTL</sequence>
<keyword evidence="2" id="KW-0012">Acyltransferase</keyword>
<dbReference type="SUPFAM" id="SSF55729">
    <property type="entry name" value="Acyl-CoA N-acyltransferases (Nat)"/>
    <property type="match status" value="1"/>
</dbReference>
<evidence type="ECO:0000313" key="4">
    <source>
        <dbReference type="EMBL" id="MBA8926014.1"/>
    </source>
</evidence>
<dbReference type="InterPro" id="IPR016181">
    <property type="entry name" value="Acyl_CoA_acyltransferase"/>
</dbReference>
<dbReference type="InterPro" id="IPR050832">
    <property type="entry name" value="Bact_Acetyltransf"/>
</dbReference>
<dbReference type="Pfam" id="PF00583">
    <property type="entry name" value="Acetyltransf_1"/>
    <property type="match status" value="1"/>
</dbReference>
<dbReference type="InterPro" id="IPR000182">
    <property type="entry name" value="GNAT_dom"/>
</dbReference>
<organism evidence="4 5">
    <name type="scientific">Kutzneria viridogrisea</name>
    <dbReference type="NCBI Taxonomy" id="47990"/>
    <lineage>
        <taxon>Bacteria</taxon>
        <taxon>Bacillati</taxon>
        <taxon>Actinomycetota</taxon>
        <taxon>Actinomycetes</taxon>
        <taxon>Pseudonocardiales</taxon>
        <taxon>Pseudonocardiaceae</taxon>
        <taxon>Kutzneria</taxon>
    </lineage>
</organism>
<name>A0ABR6BGJ6_9PSEU</name>
<evidence type="ECO:0000256" key="2">
    <source>
        <dbReference type="ARBA" id="ARBA00023315"/>
    </source>
</evidence>
<dbReference type="RefSeq" id="WP_025360578.1">
    <property type="nucleotide sequence ID" value="NZ_BAAABQ010000038.1"/>
</dbReference>
<protein>
    <submittedName>
        <fullName evidence="4">GNAT superfamily N-acetyltransferase</fullName>
    </submittedName>
</protein>
<keyword evidence="1" id="KW-0808">Transferase</keyword>
<evidence type="ECO:0000256" key="1">
    <source>
        <dbReference type="ARBA" id="ARBA00022679"/>
    </source>
</evidence>
<keyword evidence="5" id="KW-1185">Reference proteome</keyword>
<feature type="domain" description="N-acetyltransferase" evidence="3">
    <location>
        <begin position="1"/>
        <end position="149"/>
    </location>
</feature>
<dbReference type="Proteomes" id="UP000517916">
    <property type="component" value="Unassembled WGS sequence"/>
</dbReference>
<dbReference type="PROSITE" id="PS51186">
    <property type="entry name" value="GNAT"/>
    <property type="match status" value="1"/>
</dbReference>
<proteinExistence type="predicted"/>
<evidence type="ECO:0000259" key="3">
    <source>
        <dbReference type="PROSITE" id="PS51186"/>
    </source>
</evidence>
<accession>A0ABR6BGJ6</accession>
<dbReference type="CDD" id="cd04301">
    <property type="entry name" value="NAT_SF"/>
    <property type="match status" value="1"/>
</dbReference>
<dbReference type="EMBL" id="JACJID010000002">
    <property type="protein sequence ID" value="MBA8926014.1"/>
    <property type="molecule type" value="Genomic_DNA"/>
</dbReference>